<protein>
    <submittedName>
        <fullName evidence="3">4-oxalocrotonate tautomerase</fullName>
    </submittedName>
</protein>
<dbReference type="STRING" id="1379903.ATO8_16198"/>
<dbReference type="RefSeq" id="WP_043845964.1">
    <property type="nucleotide sequence ID" value="NZ_AQQW01000010.1"/>
</dbReference>
<organism evidence="3 4">
    <name type="scientific">Roseivivax marinus</name>
    <dbReference type="NCBI Taxonomy" id="1379903"/>
    <lineage>
        <taxon>Bacteria</taxon>
        <taxon>Pseudomonadati</taxon>
        <taxon>Pseudomonadota</taxon>
        <taxon>Alphaproteobacteria</taxon>
        <taxon>Rhodobacterales</taxon>
        <taxon>Roseobacteraceae</taxon>
        <taxon>Roseivivax</taxon>
    </lineage>
</organism>
<evidence type="ECO:0000259" key="2">
    <source>
        <dbReference type="Pfam" id="PF01361"/>
    </source>
</evidence>
<gene>
    <name evidence="3" type="ORF">ATO8_16198</name>
</gene>
<dbReference type="Pfam" id="PF01361">
    <property type="entry name" value="Tautomerase"/>
    <property type="match status" value="1"/>
</dbReference>
<sequence length="72" mass="7851">MPAIDIQVLEGVFSPEEHARLIEEVTAGFRRVAGDTLAANLSVRVHEIRSGAWGYGGTVLRTEDGQAMRERG</sequence>
<dbReference type="InterPro" id="IPR014347">
    <property type="entry name" value="Tautomerase/MIF_sf"/>
</dbReference>
<accession>W4HII1</accession>
<dbReference type="AlphaFoldDB" id="W4HII1"/>
<comment type="caution">
    <text evidence="3">The sequence shown here is derived from an EMBL/GenBank/DDBJ whole genome shotgun (WGS) entry which is preliminary data.</text>
</comment>
<feature type="domain" description="4-oxalocrotonate tautomerase-like" evidence="2">
    <location>
        <begin position="2"/>
        <end position="61"/>
    </location>
</feature>
<keyword evidence="1" id="KW-0413">Isomerase</keyword>
<dbReference type="Gene3D" id="3.30.429.10">
    <property type="entry name" value="Macrophage Migration Inhibitory Factor"/>
    <property type="match status" value="1"/>
</dbReference>
<name>W4HII1_9RHOB</name>
<proteinExistence type="predicted"/>
<evidence type="ECO:0000313" key="3">
    <source>
        <dbReference type="EMBL" id="ETW11805.1"/>
    </source>
</evidence>
<keyword evidence="4" id="KW-1185">Reference proteome</keyword>
<dbReference type="SUPFAM" id="SSF55331">
    <property type="entry name" value="Tautomerase/MIF"/>
    <property type="match status" value="1"/>
</dbReference>
<dbReference type="eggNOG" id="COG1942">
    <property type="taxonomic scope" value="Bacteria"/>
</dbReference>
<dbReference type="GO" id="GO:0016853">
    <property type="term" value="F:isomerase activity"/>
    <property type="evidence" value="ECO:0007669"/>
    <property type="project" value="UniProtKB-KW"/>
</dbReference>
<evidence type="ECO:0000256" key="1">
    <source>
        <dbReference type="ARBA" id="ARBA00023235"/>
    </source>
</evidence>
<evidence type="ECO:0000313" key="4">
    <source>
        <dbReference type="Proteomes" id="UP000019063"/>
    </source>
</evidence>
<dbReference type="Proteomes" id="UP000019063">
    <property type="component" value="Unassembled WGS sequence"/>
</dbReference>
<dbReference type="InterPro" id="IPR004370">
    <property type="entry name" value="4-OT-like_dom"/>
</dbReference>
<dbReference type="EMBL" id="AQQW01000010">
    <property type="protein sequence ID" value="ETW11805.1"/>
    <property type="molecule type" value="Genomic_DNA"/>
</dbReference>
<reference evidence="3 4" key="1">
    <citation type="journal article" date="2014" name="Antonie Van Leeuwenhoek">
        <title>Roseivivax atlanticus sp. nov., isolated from surface seawater of the Atlantic Ocean.</title>
        <authorList>
            <person name="Li G."/>
            <person name="Lai Q."/>
            <person name="Liu X."/>
            <person name="Sun F."/>
            <person name="Shao Z."/>
        </authorList>
    </citation>
    <scope>NUCLEOTIDE SEQUENCE [LARGE SCALE GENOMIC DNA]</scope>
    <source>
        <strain evidence="3 4">22II-s10s</strain>
    </source>
</reference>